<dbReference type="GO" id="GO:0045036">
    <property type="term" value="P:protein targeting to chloroplast"/>
    <property type="evidence" value="ECO:0000318"/>
    <property type="project" value="GO_Central"/>
</dbReference>
<dbReference type="eggNOG" id="KOG1652">
    <property type="taxonomic scope" value="Eukaryota"/>
</dbReference>
<keyword evidence="3" id="KW-1133">Transmembrane helix</keyword>
<dbReference type="InterPro" id="IPR039175">
    <property type="entry name" value="TIM22"/>
</dbReference>
<accession>A0A061F580</accession>
<keyword evidence="2" id="KW-0812">Transmembrane</keyword>
<evidence type="ECO:0000256" key="5">
    <source>
        <dbReference type="SAM" id="MobiDB-lite"/>
    </source>
</evidence>
<dbReference type="GO" id="GO:0045039">
    <property type="term" value="P:protein insertion into mitochondrial inner membrane"/>
    <property type="evidence" value="ECO:0007669"/>
    <property type="project" value="InterPro"/>
</dbReference>
<dbReference type="PANTHER" id="PTHR14110">
    <property type="entry name" value="MITOCHONDRIAL IMPORT INNER MEMBRANE TRANSLOCASE SUBUNIT TIM22"/>
    <property type="match status" value="1"/>
</dbReference>
<dbReference type="STRING" id="3641.A0A061F580"/>
<name>A0A061F580_THECC</name>
<dbReference type="GO" id="GO:0042721">
    <property type="term" value="C:TIM22 mitochondrial import inner membrane insertion complex"/>
    <property type="evidence" value="ECO:0007669"/>
    <property type="project" value="InterPro"/>
</dbReference>
<evidence type="ECO:0000313" key="6">
    <source>
        <dbReference type="EMBL" id="EOY12161.1"/>
    </source>
</evidence>
<dbReference type="GO" id="GO:0008320">
    <property type="term" value="F:protein transmembrane transporter activity"/>
    <property type="evidence" value="ECO:0000318"/>
    <property type="project" value="GO_Central"/>
</dbReference>
<keyword evidence="7" id="KW-1185">Reference proteome</keyword>
<comment type="subcellular location">
    <subcellularLocation>
        <location evidence="1">Membrane</location>
        <topology evidence="1">Multi-pass membrane protein</topology>
    </subcellularLocation>
</comment>
<evidence type="ECO:0000256" key="1">
    <source>
        <dbReference type="ARBA" id="ARBA00004141"/>
    </source>
</evidence>
<proteinExistence type="predicted"/>
<dbReference type="Proteomes" id="UP000026915">
    <property type="component" value="Chromosome 7"/>
</dbReference>
<dbReference type="EMBL" id="CM001885">
    <property type="protein sequence ID" value="EOY12161.1"/>
    <property type="molecule type" value="Genomic_DNA"/>
</dbReference>
<dbReference type="AlphaFoldDB" id="A0A061F580"/>
<dbReference type="InParanoid" id="A0A061F580"/>
<dbReference type="GO" id="GO:0009941">
    <property type="term" value="C:chloroplast envelope"/>
    <property type="evidence" value="ECO:0000318"/>
    <property type="project" value="GO_Central"/>
</dbReference>
<sequence>MASLDSSNSSTETDLETNPNPNPNSSSSKAIIPTPSNSNSPAVCLFQFAGDSAAGAFMGSIFGYGSGLIKKKGFKGSFVEAGSYAKTFAVLSGVHSLVVCFLKRLRGKDDVINAGVAGCCTGLALSFPGAPQALLQSCLTFGAFSFIIEGLNKQQPALAHSFSVRNKSGPRPMALPLSLPLPDELKGAFSSFCNSLTFILRVDTQTPGWEKSMIKVLKGIPGATFSIDANGLARVSGNIDPGKTLKLLAKAGKHAQMYWIDSGTNQPASEKRDHHHHFDDPHGRYWQANHRYYQPYPFPPPQYLPPPPPMLLEHFYARESQCMIM</sequence>
<gene>
    <name evidence="6" type="ORF">TCM_030745</name>
</gene>
<feature type="region of interest" description="Disordered" evidence="5">
    <location>
        <begin position="1"/>
        <end position="32"/>
    </location>
</feature>
<evidence type="ECO:0000256" key="2">
    <source>
        <dbReference type="ARBA" id="ARBA00022692"/>
    </source>
</evidence>
<dbReference type="PANTHER" id="PTHR14110:SF1">
    <property type="entry name" value="CHLOROPLASTIC IMPORT INNER MEMBRANE TRANSLOCASE SUBUNIT TIM22-2-RELATED"/>
    <property type="match status" value="1"/>
</dbReference>
<evidence type="ECO:0000256" key="4">
    <source>
        <dbReference type="ARBA" id="ARBA00023136"/>
    </source>
</evidence>
<dbReference type="Pfam" id="PF02466">
    <property type="entry name" value="Tim17"/>
    <property type="match status" value="1"/>
</dbReference>
<reference evidence="6 7" key="1">
    <citation type="journal article" date="2013" name="Genome Biol.">
        <title>The genome sequence of the most widely cultivated cacao type and its use to identify candidate genes regulating pod color.</title>
        <authorList>
            <person name="Motamayor J.C."/>
            <person name="Mockaitis K."/>
            <person name="Schmutz J."/>
            <person name="Haiminen N."/>
            <person name="Iii D.L."/>
            <person name="Cornejo O."/>
            <person name="Findley S.D."/>
            <person name="Zheng P."/>
            <person name="Utro F."/>
            <person name="Royaert S."/>
            <person name="Saski C."/>
            <person name="Jenkins J."/>
            <person name="Podicheti R."/>
            <person name="Zhao M."/>
            <person name="Scheffler B.E."/>
            <person name="Stack J.C."/>
            <person name="Feltus F.A."/>
            <person name="Mustiga G.M."/>
            <person name="Amores F."/>
            <person name="Phillips W."/>
            <person name="Marelli J.P."/>
            <person name="May G.D."/>
            <person name="Shapiro H."/>
            <person name="Ma J."/>
            <person name="Bustamante C.D."/>
            <person name="Schnell R.J."/>
            <person name="Main D."/>
            <person name="Gilbert D."/>
            <person name="Parida L."/>
            <person name="Kuhn D.N."/>
        </authorList>
    </citation>
    <scope>NUCLEOTIDE SEQUENCE [LARGE SCALE GENOMIC DNA]</scope>
    <source>
        <strain evidence="7">cv. Matina 1-6</strain>
    </source>
</reference>
<dbReference type="HOGENOM" id="CLU_856365_0_0_1"/>
<evidence type="ECO:0000256" key="3">
    <source>
        <dbReference type="ARBA" id="ARBA00022989"/>
    </source>
</evidence>
<feature type="compositionally biased region" description="Polar residues" evidence="5">
    <location>
        <begin position="1"/>
        <end position="12"/>
    </location>
</feature>
<dbReference type="Gramene" id="EOY12161">
    <property type="protein sequence ID" value="EOY12161"/>
    <property type="gene ID" value="TCM_030745"/>
</dbReference>
<evidence type="ECO:0000313" key="7">
    <source>
        <dbReference type="Proteomes" id="UP000026915"/>
    </source>
</evidence>
<protein>
    <submittedName>
        <fullName evidence="6">Mitochondrial import inner membrane translocase subunit Tim17/Tim22/Tim23 family protein</fullName>
    </submittedName>
</protein>
<organism evidence="6 7">
    <name type="scientific">Theobroma cacao</name>
    <name type="common">Cacao</name>
    <name type="synonym">Cocoa</name>
    <dbReference type="NCBI Taxonomy" id="3641"/>
    <lineage>
        <taxon>Eukaryota</taxon>
        <taxon>Viridiplantae</taxon>
        <taxon>Streptophyta</taxon>
        <taxon>Embryophyta</taxon>
        <taxon>Tracheophyta</taxon>
        <taxon>Spermatophyta</taxon>
        <taxon>Magnoliopsida</taxon>
        <taxon>eudicotyledons</taxon>
        <taxon>Gunneridae</taxon>
        <taxon>Pentapetalae</taxon>
        <taxon>rosids</taxon>
        <taxon>malvids</taxon>
        <taxon>Malvales</taxon>
        <taxon>Malvaceae</taxon>
        <taxon>Byttnerioideae</taxon>
        <taxon>Theobroma</taxon>
    </lineage>
</organism>
<keyword evidence="4" id="KW-0472">Membrane</keyword>